<keyword evidence="2" id="KW-1185">Reference proteome</keyword>
<organism evidence="1 2">
    <name type="scientific">Colletotrichum abscissum</name>
    <dbReference type="NCBI Taxonomy" id="1671311"/>
    <lineage>
        <taxon>Eukaryota</taxon>
        <taxon>Fungi</taxon>
        <taxon>Dikarya</taxon>
        <taxon>Ascomycota</taxon>
        <taxon>Pezizomycotina</taxon>
        <taxon>Sordariomycetes</taxon>
        <taxon>Hypocreomycetidae</taxon>
        <taxon>Glomerellales</taxon>
        <taxon>Glomerellaceae</taxon>
        <taxon>Colletotrichum</taxon>
        <taxon>Colletotrichum acutatum species complex</taxon>
    </lineage>
</organism>
<dbReference type="AlphaFoldDB" id="A0A9Q0B076"/>
<name>A0A9Q0B076_9PEZI</name>
<dbReference type="EMBL" id="SDAQ01000068">
    <property type="protein sequence ID" value="KAI3544162.1"/>
    <property type="molecule type" value="Genomic_DNA"/>
</dbReference>
<proteinExistence type="predicted"/>
<gene>
    <name evidence="1" type="ORF">CABS02_09836</name>
</gene>
<comment type="caution">
    <text evidence="1">The sequence shown here is derived from an EMBL/GenBank/DDBJ whole genome shotgun (WGS) entry which is preliminary data.</text>
</comment>
<sequence>MLRAAPETKLSTQISPCRTAGPSTLQTVIPLQGMAAKATYLRWTPNSASRIPSNGIQCLSPHSSLTKPRQIMSRCRDPIRRRKASRRN</sequence>
<accession>A0A9Q0B076</accession>
<reference evidence="1" key="1">
    <citation type="submission" date="2019-01" db="EMBL/GenBank/DDBJ databases">
        <title>Colletotrichum abscissum LGMF1257.</title>
        <authorList>
            <person name="Baroncelli R."/>
        </authorList>
    </citation>
    <scope>NUCLEOTIDE SEQUENCE</scope>
    <source>
        <strain evidence="1">Ca142</strain>
    </source>
</reference>
<evidence type="ECO:0000313" key="1">
    <source>
        <dbReference type="EMBL" id="KAI3544162.1"/>
    </source>
</evidence>
<evidence type="ECO:0000313" key="2">
    <source>
        <dbReference type="Proteomes" id="UP001056436"/>
    </source>
</evidence>
<dbReference type="Proteomes" id="UP001056436">
    <property type="component" value="Unassembled WGS sequence"/>
</dbReference>
<protein>
    <submittedName>
        <fullName evidence="1">Uncharacterized protein</fullName>
    </submittedName>
</protein>